<feature type="repeat" description="TPR" evidence="3">
    <location>
        <begin position="169"/>
        <end position="202"/>
    </location>
</feature>
<dbReference type="InterPro" id="IPR051012">
    <property type="entry name" value="CellSynth/LPSAsmb/PSIAsmb"/>
</dbReference>
<keyword evidence="1" id="KW-0677">Repeat</keyword>
<dbReference type="Gene3D" id="1.25.40.10">
    <property type="entry name" value="Tetratricopeptide repeat domain"/>
    <property type="match status" value="1"/>
</dbReference>
<keyword evidence="6" id="KW-1185">Reference proteome</keyword>
<reference evidence="5 6" key="1">
    <citation type="submission" date="2023-07" db="EMBL/GenBank/DDBJ databases">
        <title>Genomic Encyclopedia of Type Strains, Phase IV (KMG-IV): sequencing the most valuable type-strain genomes for metagenomic binning, comparative biology and taxonomic classification.</title>
        <authorList>
            <person name="Goeker M."/>
        </authorList>
    </citation>
    <scope>NUCLEOTIDE SEQUENCE [LARGE SCALE GENOMIC DNA]</scope>
    <source>
        <strain evidence="5 6">DSM 45903</strain>
    </source>
</reference>
<dbReference type="PANTHER" id="PTHR45586:SF1">
    <property type="entry name" value="LIPOPOLYSACCHARIDE ASSEMBLY PROTEIN B"/>
    <property type="match status" value="1"/>
</dbReference>
<dbReference type="SMART" id="SM00028">
    <property type="entry name" value="TPR"/>
    <property type="match status" value="3"/>
</dbReference>
<keyword evidence="4" id="KW-0472">Membrane</keyword>
<dbReference type="InterPro" id="IPR019734">
    <property type="entry name" value="TPR_rpt"/>
</dbReference>
<dbReference type="PANTHER" id="PTHR45586">
    <property type="entry name" value="TPR REPEAT-CONTAINING PROTEIN PA4667"/>
    <property type="match status" value="1"/>
</dbReference>
<keyword evidence="4" id="KW-0812">Transmembrane</keyword>
<dbReference type="Pfam" id="PF13181">
    <property type="entry name" value="TPR_8"/>
    <property type="match status" value="1"/>
</dbReference>
<keyword evidence="4" id="KW-1133">Transmembrane helix</keyword>
<dbReference type="InterPro" id="IPR011990">
    <property type="entry name" value="TPR-like_helical_dom_sf"/>
</dbReference>
<organism evidence="5 6">
    <name type="scientific">Desmospora profundinema</name>
    <dbReference type="NCBI Taxonomy" id="1571184"/>
    <lineage>
        <taxon>Bacteria</taxon>
        <taxon>Bacillati</taxon>
        <taxon>Bacillota</taxon>
        <taxon>Bacilli</taxon>
        <taxon>Bacillales</taxon>
        <taxon>Thermoactinomycetaceae</taxon>
        <taxon>Desmospora</taxon>
    </lineage>
</organism>
<proteinExistence type="predicted"/>
<comment type="caution">
    <text evidence="5">The sequence shown here is derived from an EMBL/GenBank/DDBJ whole genome shotgun (WGS) entry which is preliminary data.</text>
</comment>
<keyword evidence="2 3" id="KW-0802">TPR repeat</keyword>
<accession>A0ABU1ILT1</accession>
<evidence type="ECO:0000313" key="6">
    <source>
        <dbReference type="Proteomes" id="UP001185012"/>
    </source>
</evidence>
<name>A0ABU1ILT1_9BACL</name>
<sequence length="230" mass="27144">MGKLFTFGLLWYILGNPFLALLLLFLIAYFLDRRFIGLFPNAIRPFQIAARMRKLKRSLELNPHHTSDRLEMARLLMERKKYREALPHLEQCLKAISDSAQIRVDIGLCRLKIGDLDEGERWLQDALEREPRVQYGEPYLRLAEAFGPLDPDKAIDYLERFRSIHSSSCEGYYRLGRLYGKLDRVPESRDAYEEAIEIYRHLPRYQKRSQRAWALRSSFRLGLAPSRPRN</sequence>
<dbReference type="EMBL" id="JAVDQG010000003">
    <property type="protein sequence ID" value="MDR6225737.1"/>
    <property type="molecule type" value="Genomic_DNA"/>
</dbReference>
<dbReference type="SUPFAM" id="SSF48452">
    <property type="entry name" value="TPR-like"/>
    <property type="match status" value="1"/>
</dbReference>
<evidence type="ECO:0000313" key="5">
    <source>
        <dbReference type="EMBL" id="MDR6225737.1"/>
    </source>
</evidence>
<evidence type="ECO:0000256" key="2">
    <source>
        <dbReference type="ARBA" id="ARBA00022803"/>
    </source>
</evidence>
<evidence type="ECO:0000256" key="1">
    <source>
        <dbReference type="ARBA" id="ARBA00022737"/>
    </source>
</evidence>
<dbReference type="Pfam" id="PF13174">
    <property type="entry name" value="TPR_6"/>
    <property type="match status" value="1"/>
</dbReference>
<feature type="transmembrane region" description="Helical" evidence="4">
    <location>
        <begin position="12"/>
        <end position="31"/>
    </location>
</feature>
<protein>
    <submittedName>
        <fullName evidence="5">Tetratricopeptide (TPR) repeat protein</fullName>
    </submittedName>
</protein>
<dbReference type="Pfam" id="PF14559">
    <property type="entry name" value="TPR_19"/>
    <property type="match status" value="1"/>
</dbReference>
<dbReference type="Proteomes" id="UP001185012">
    <property type="component" value="Unassembled WGS sequence"/>
</dbReference>
<evidence type="ECO:0000256" key="4">
    <source>
        <dbReference type="SAM" id="Phobius"/>
    </source>
</evidence>
<dbReference type="PROSITE" id="PS50005">
    <property type="entry name" value="TPR"/>
    <property type="match status" value="1"/>
</dbReference>
<gene>
    <name evidence="5" type="ORF">JOE21_001735</name>
</gene>
<dbReference type="RefSeq" id="WP_309864764.1">
    <property type="nucleotide sequence ID" value="NZ_JAVDQG010000003.1"/>
</dbReference>
<evidence type="ECO:0000256" key="3">
    <source>
        <dbReference type="PROSITE-ProRule" id="PRU00339"/>
    </source>
</evidence>